<dbReference type="EMBL" id="CP047045">
    <property type="protein sequence ID" value="QGZ96589.1"/>
    <property type="molecule type" value="Genomic_DNA"/>
</dbReference>
<reference evidence="4" key="1">
    <citation type="submission" date="2019-12" db="EMBL/GenBank/DDBJ databases">
        <title>Complete genome of Terracaulis silvestris 0127_4.</title>
        <authorList>
            <person name="Vieira S."/>
            <person name="Riedel T."/>
            <person name="Sproer C."/>
            <person name="Pascual J."/>
            <person name="Boedeker C."/>
            <person name="Overmann J."/>
        </authorList>
    </citation>
    <scope>NUCLEOTIDE SEQUENCE [LARGE SCALE GENOMIC DNA]</scope>
    <source>
        <strain evidence="4">0127_4</strain>
    </source>
</reference>
<feature type="domain" description="TadE-like" evidence="2">
    <location>
        <begin position="15"/>
        <end position="57"/>
    </location>
</feature>
<keyword evidence="4" id="KW-1185">Reference proteome</keyword>
<evidence type="ECO:0000259" key="2">
    <source>
        <dbReference type="Pfam" id="PF07811"/>
    </source>
</evidence>
<dbReference type="InterPro" id="IPR012495">
    <property type="entry name" value="TadE-like_dom"/>
</dbReference>
<dbReference type="KEGG" id="tsv:DSM104635_03449"/>
<dbReference type="Pfam" id="PF07811">
    <property type="entry name" value="TadE"/>
    <property type="match status" value="1"/>
</dbReference>
<gene>
    <name evidence="3" type="ORF">DSM104635_03449</name>
</gene>
<feature type="transmembrane region" description="Helical" evidence="1">
    <location>
        <begin position="21"/>
        <end position="39"/>
    </location>
</feature>
<sequence length="161" mass="17142">MKQRAALRFFKDRDGAAIVEFALVAPLLVFLMCGMAEFANAMRQYHVMEKGVRDAGRYLARVPMTGCAVNASAATAARNLAVTGRTSGGTALLPNWADANTVAVSIAECVDNSAGTYRGRTQMPIIQVQASAPYVDLGLLTIIGVGAINLQATHQQIWIGE</sequence>
<organism evidence="3 4">
    <name type="scientific">Terricaulis silvestris</name>
    <dbReference type="NCBI Taxonomy" id="2686094"/>
    <lineage>
        <taxon>Bacteria</taxon>
        <taxon>Pseudomonadati</taxon>
        <taxon>Pseudomonadota</taxon>
        <taxon>Alphaproteobacteria</taxon>
        <taxon>Caulobacterales</taxon>
        <taxon>Caulobacteraceae</taxon>
        <taxon>Terricaulis</taxon>
    </lineage>
</organism>
<accession>A0A6I6MPF4</accession>
<evidence type="ECO:0000313" key="3">
    <source>
        <dbReference type="EMBL" id="QGZ96589.1"/>
    </source>
</evidence>
<keyword evidence="1" id="KW-0472">Membrane</keyword>
<evidence type="ECO:0000313" key="4">
    <source>
        <dbReference type="Proteomes" id="UP000431269"/>
    </source>
</evidence>
<dbReference type="RefSeq" id="WP_158767369.1">
    <property type="nucleotide sequence ID" value="NZ_CP047045.1"/>
</dbReference>
<keyword evidence="1" id="KW-1133">Transmembrane helix</keyword>
<protein>
    <submittedName>
        <fullName evidence="3">Flp pilus assembly protein TadG</fullName>
    </submittedName>
</protein>
<proteinExistence type="predicted"/>
<keyword evidence="1" id="KW-0812">Transmembrane</keyword>
<dbReference type="Proteomes" id="UP000431269">
    <property type="component" value="Chromosome"/>
</dbReference>
<name>A0A6I6MPF4_9CAUL</name>
<dbReference type="AlphaFoldDB" id="A0A6I6MPF4"/>
<evidence type="ECO:0000256" key="1">
    <source>
        <dbReference type="SAM" id="Phobius"/>
    </source>
</evidence>